<protein>
    <submittedName>
        <fullName evidence="1">Uncharacterized protein</fullName>
    </submittedName>
</protein>
<sequence length="116" mass="12779">MTRHDDSLDAAVRRSAAKGIGAAFIARDLGVTPNRVHAVLARLRRNGEEFPRVRPGPALRPQGLRLSTLDGATRRAFEPHAAAREVSIRELVQLILRTVARDNLIDAILDDKETNP</sequence>
<proteinExistence type="predicted"/>
<dbReference type="HOGENOM" id="CLU_2095029_0_0_5"/>
<dbReference type="AlphaFoldDB" id="A0A0A0HKP6"/>
<dbReference type="eggNOG" id="ENOG5031A37">
    <property type="taxonomic scope" value="Bacteria"/>
</dbReference>
<comment type="caution">
    <text evidence="1">The sequence shown here is derived from an EMBL/GenBank/DDBJ whole genome shotgun (WGS) entry which is preliminary data.</text>
</comment>
<dbReference type="OrthoDB" id="7745435at2"/>
<accession>A0A0A0HKP6</accession>
<dbReference type="Proteomes" id="UP000030021">
    <property type="component" value="Unassembled WGS sequence"/>
</dbReference>
<organism evidence="1 2">
    <name type="scientific">Roseovarius mucosus DSM 17069</name>
    <dbReference type="NCBI Taxonomy" id="1288298"/>
    <lineage>
        <taxon>Bacteria</taxon>
        <taxon>Pseudomonadati</taxon>
        <taxon>Pseudomonadota</taxon>
        <taxon>Alphaproteobacteria</taxon>
        <taxon>Rhodobacterales</taxon>
        <taxon>Roseobacteraceae</taxon>
        <taxon>Roseovarius</taxon>
    </lineage>
</organism>
<gene>
    <name evidence="1" type="ORF">rosmuc_03026</name>
</gene>
<reference evidence="1 2" key="1">
    <citation type="submission" date="2013-01" db="EMBL/GenBank/DDBJ databases">
        <authorList>
            <person name="Fiebig A."/>
            <person name="Goeker M."/>
            <person name="Klenk H.-P.P."/>
        </authorList>
    </citation>
    <scope>NUCLEOTIDE SEQUENCE [LARGE SCALE GENOMIC DNA]</scope>
    <source>
        <strain evidence="1 2">DSM 17069</strain>
    </source>
</reference>
<dbReference type="PATRIC" id="fig|1288298.3.peg.3038"/>
<evidence type="ECO:0000313" key="2">
    <source>
        <dbReference type="Proteomes" id="UP000030021"/>
    </source>
</evidence>
<name>A0A0A0HKP6_9RHOB</name>
<dbReference type="RefSeq" id="WP_037268646.1">
    <property type="nucleotide sequence ID" value="NZ_KN293975.1"/>
</dbReference>
<evidence type="ECO:0000313" key="1">
    <source>
        <dbReference type="EMBL" id="KGM86733.1"/>
    </source>
</evidence>
<dbReference type="EMBL" id="AONH01000016">
    <property type="protein sequence ID" value="KGM86733.1"/>
    <property type="molecule type" value="Genomic_DNA"/>
</dbReference>